<dbReference type="SUPFAM" id="SSF159245">
    <property type="entry name" value="AttH-like"/>
    <property type="match status" value="1"/>
</dbReference>
<reference evidence="6 7" key="1">
    <citation type="journal article" date="2016" name="Mol. Biol. Evol.">
        <title>Comparative Genomics of Early-Diverging Mushroom-Forming Fungi Provides Insights into the Origins of Lignocellulose Decay Capabilities.</title>
        <authorList>
            <person name="Nagy L.G."/>
            <person name="Riley R."/>
            <person name="Tritt A."/>
            <person name="Adam C."/>
            <person name="Daum C."/>
            <person name="Floudas D."/>
            <person name="Sun H."/>
            <person name="Yadav J.S."/>
            <person name="Pangilinan J."/>
            <person name="Larsson K.H."/>
            <person name="Matsuura K."/>
            <person name="Barry K."/>
            <person name="Labutti K."/>
            <person name="Kuo R."/>
            <person name="Ohm R.A."/>
            <person name="Bhattacharya S.S."/>
            <person name="Shirouzu T."/>
            <person name="Yoshinaga Y."/>
            <person name="Martin F.M."/>
            <person name="Grigoriev I.V."/>
            <person name="Hibbett D.S."/>
        </authorList>
    </citation>
    <scope>NUCLEOTIDE SEQUENCE [LARGE SCALE GENOMIC DNA]</scope>
    <source>
        <strain evidence="6 7">HHB12029</strain>
    </source>
</reference>
<comment type="subcellular location">
    <subcellularLocation>
        <location evidence="1">Cytoplasm</location>
    </subcellularLocation>
</comment>
<dbReference type="GO" id="GO:0006979">
    <property type="term" value="P:response to oxidative stress"/>
    <property type="evidence" value="ECO:0007669"/>
    <property type="project" value="InterPro"/>
</dbReference>
<name>A0A165FHH7_EXIGL</name>
<dbReference type="InterPro" id="IPR051385">
    <property type="entry name" value="Ceramide-binding_SVF1"/>
</dbReference>
<evidence type="ECO:0000313" key="7">
    <source>
        <dbReference type="Proteomes" id="UP000077266"/>
    </source>
</evidence>
<dbReference type="FunCoup" id="A0A165FHH7">
    <property type="interactions" value="28"/>
</dbReference>
<proteinExistence type="inferred from homology"/>
<dbReference type="OrthoDB" id="2590239at2759"/>
<dbReference type="InterPro" id="IPR033394">
    <property type="entry name" value="Svf1-like_C"/>
</dbReference>
<keyword evidence="7" id="KW-1185">Reference proteome</keyword>
<evidence type="ECO:0000259" key="4">
    <source>
        <dbReference type="Pfam" id="PF08622"/>
    </source>
</evidence>
<dbReference type="InterPro" id="IPR013931">
    <property type="entry name" value="Svf1-like_N"/>
</dbReference>
<organism evidence="6 7">
    <name type="scientific">Exidia glandulosa HHB12029</name>
    <dbReference type="NCBI Taxonomy" id="1314781"/>
    <lineage>
        <taxon>Eukaryota</taxon>
        <taxon>Fungi</taxon>
        <taxon>Dikarya</taxon>
        <taxon>Basidiomycota</taxon>
        <taxon>Agaricomycotina</taxon>
        <taxon>Agaricomycetes</taxon>
        <taxon>Auriculariales</taxon>
        <taxon>Exidiaceae</taxon>
        <taxon>Exidia</taxon>
    </lineage>
</organism>
<evidence type="ECO:0000256" key="2">
    <source>
        <dbReference type="ARBA" id="ARBA00009069"/>
    </source>
</evidence>
<dbReference type="InParanoid" id="A0A165FHH7"/>
<feature type="domain" description="Svf1-like N-terminal" evidence="4">
    <location>
        <begin position="48"/>
        <end position="211"/>
    </location>
</feature>
<feature type="domain" description="Svf1-like C-terminal" evidence="5">
    <location>
        <begin position="213"/>
        <end position="412"/>
    </location>
</feature>
<dbReference type="Pfam" id="PF17187">
    <property type="entry name" value="Svf1_C"/>
    <property type="match status" value="1"/>
</dbReference>
<dbReference type="AlphaFoldDB" id="A0A165FHH7"/>
<sequence>MFSSIFSTSDPTAQNFHPVTSLHGPGQQFSPLDDRDLRWACSGGFVAESQIFYQYNEDGTFIMLQVIHASVGVWFPTIQFVVHVYNPNTKERIWSSTNVSGFTADGRSCKADEFSIVHNPSPTVPGAAESYTITARPSRDVQVSVTVSRTADAPGWKLGKDGKSLYGSNPEKPEGYVLHRFWPRTTATGHVVYKGKAITVDAVGMLVHAIQGMRPNLVASRWNFAHFQSRDALGGVSAIMMEFTTPRGYGPKGKDSGNVKVNIGSVVIGGKLVLVTGETLFPGETEKKEGVVVSRATHLDPEFDKDTSYQAPTRIAFDWKGLSLADSGVEVRAHLETNIGSPHEMKGLVEKVDFLAEVPGPVKGVVSYVSGVKPFIYQWVNPAKLIIRAPGLVEGDKATVDGWLNNEATFISEP</sequence>
<gene>
    <name evidence="6" type="ORF">EXIGLDRAFT_650555</name>
</gene>
<evidence type="ECO:0000259" key="5">
    <source>
        <dbReference type="Pfam" id="PF17187"/>
    </source>
</evidence>
<evidence type="ECO:0000256" key="3">
    <source>
        <dbReference type="ARBA" id="ARBA00022490"/>
    </source>
</evidence>
<dbReference type="STRING" id="1314781.A0A165FHH7"/>
<dbReference type="PANTHER" id="PTHR47107:SF1">
    <property type="entry name" value="CERAMIDE-BINDING PROTEIN SVF1-RELATED"/>
    <property type="match status" value="1"/>
</dbReference>
<keyword evidence="3" id="KW-0963">Cytoplasm</keyword>
<comment type="similarity">
    <text evidence="2">Belongs to the SVF1 family.</text>
</comment>
<evidence type="ECO:0000256" key="1">
    <source>
        <dbReference type="ARBA" id="ARBA00004496"/>
    </source>
</evidence>
<dbReference type="GO" id="GO:0005737">
    <property type="term" value="C:cytoplasm"/>
    <property type="evidence" value="ECO:0007669"/>
    <property type="project" value="UniProtKB-SubCell"/>
</dbReference>
<evidence type="ECO:0000313" key="6">
    <source>
        <dbReference type="EMBL" id="KZV89004.1"/>
    </source>
</evidence>
<dbReference type="Pfam" id="PF08622">
    <property type="entry name" value="Svf1"/>
    <property type="match status" value="1"/>
</dbReference>
<protein>
    <submittedName>
        <fullName evidence="6">Oxidative stress survival, Svf1-like protein</fullName>
    </submittedName>
</protein>
<dbReference type="EMBL" id="KV426084">
    <property type="protein sequence ID" value="KZV89004.1"/>
    <property type="molecule type" value="Genomic_DNA"/>
</dbReference>
<dbReference type="PANTHER" id="PTHR47107">
    <property type="entry name" value="SVF1-LIKE PROTEIN YDR222W-RELATED"/>
    <property type="match status" value="1"/>
</dbReference>
<dbReference type="Proteomes" id="UP000077266">
    <property type="component" value="Unassembled WGS sequence"/>
</dbReference>
<accession>A0A165FHH7</accession>